<protein>
    <submittedName>
        <fullName evidence="8">Glycosyltransferase</fullName>
        <ecNumber evidence="8">2.4.-.-</ecNumber>
    </submittedName>
</protein>
<dbReference type="SUPFAM" id="SSF53448">
    <property type="entry name" value="Nucleotide-diphospho-sugar transferases"/>
    <property type="match status" value="1"/>
</dbReference>
<name>A0A9X2RI85_9PROT</name>
<evidence type="ECO:0000256" key="4">
    <source>
        <dbReference type="ARBA" id="ARBA00022692"/>
    </source>
</evidence>
<dbReference type="GO" id="GO:0016020">
    <property type="term" value="C:membrane"/>
    <property type="evidence" value="ECO:0007669"/>
    <property type="project" value="UniProtKB-SubCell"/>
</dbReference>
<keyword evidence="3 8" id="KW-0808">Transferase</keyword>
<gene>
    <name evidence="8" type="ORF">NOG11_10245</name>
</gene>
<evidence type="ECO:0000256" key="6">
    <source>
        <dbReference type="ARBA" id="ARBA00023136"/>
    </source>
</evidence>
<comment type="subcellular location">
    <subcellularLocation>
        <location evidence="1">Membrane</location>
        <topology evidence="1">Multi-pass membrane protein</topology>
    </subcellularLocation>
</comment>
<dbReference type="Gene3D" id="3.90.550.10">
    <property type="entry name" value="Spore Coat Polysaccharide Biosynthesis Protein SpsA, Chain A"/>
    <property type="match status" value="1"/>
</dbReference>
<dbReference type="GO" id="GO:0016757">
    <property type="term" value="F:glycosyltransferase activity"/>
    <property type="evidence" value="ECO:0007669"/>
    <property type="project" value="UniProtKB-KW"/>
</dbReference>
<dbReference type="Proteomes" id="UP001142610">
    <property type="component" value="Unassembled WGS sequence"/>
</dbReference>
<dbReference type="InterPro" id="IPR029044">
    <property type="entry name" value="Nucleotide-diphossugar_trans"/>
</dbReference>
<keyword evidence="4 7" id="KW-0812">Transmembrane</keyword>
<dbReference type="PANTHER" id="PTHR43867">
    <property type="entry name" value="CELLULOSE SYNTHASE CATALYTIC SUBUNIT A [UDP-FORMING]"/>
    <property type="match status" value="1"/>
</dbReference>
<dbReference type="InterPro" id="IPR050321">
    <property type="entry name" value="Glycosyltr_2/OpgH_subfam"/>
</dbReference>
<feature type="transmembrane region" description="Helical" evidence="7">
    <location>
        <begin position="328"/>
        <end position="357"/>
    </location>
</feature>
<dbReference type="RefSeq" id="WP_256619665.1">
    <property type="nucleotide sequence ID" value="NZ_JANIBC010000008.1"/>
</dbReference>
<feature type="transmembrane region" description="Helical" evidence="7">
    <location>
        <begin position="21"/>
        <end position="40"/>
    </location>
</feature>
<keyword evidence="2 8" id="KW-0328">Glycosyltransferase</keyword>
<dbReference type="EMBL" id="JANIBC010000008">
    <property type="protein sequence ID" value="MCQ8185775.1"/>
    <property type="molecule type" value="Genomic_DNA"/>
</dbReference>
<keyword evidence="9" id="KW-1185">Reference proteome</keyword>
<accession>A0A9X2RI85</accession>
<organism evidence="8 9">
    <name type="scientific">Parvularcula maris</name>
    <dbReference type="NCBI Taxonomy" id="2965077"/>
    <lineage>
        <taxon>Bacteria</taxon>
        <taxon>Pseudomonadati</taxon>
        <taxon>Pseudomonadota</taxon>
        <taxon>Alphaproteobacteria</taxon>
        <taxon>Parvularculales</taxon>
        <taxon>Parvularculaceae</taxon>
        <taxon>Parvularcula</taxon>
    </lineage>
</organism>
<dbReference type="Pfam" id="PF13641">
    <property type="entry name" value="Glyco_tranf_2_3"/>
    <property type="match status" value="1"/>
</dbReference>
<sequence>MSGAVPVSEAARLRFTPRQKAVGLAVLALLAAGFSMVPVLTAQLLIVVNLGFAAGFLLIRTAAVFAVLGTEDPPRRRAEAELPRITILCPVYKEAASLPNLLTAVAQLDYPKDRLEVFILIEEEDEETLAAALRYPTRAVPVLVPEGRVKTKPNALNHGMRKASGDIVGVYDAEDRPERSQLRKVAAAFAASDETLACVQAQLNYHNRDDGYLQRMFALEYALQFDWFLPGLTKLGLPLPLGGTSNFVRTEALREAGGWDPYNVTEDADLGLRLGALGYRIEAIRSTTFEEATETPAAWVKQRSRWLKGFLQTWFVHLRGRTSLKDALVLHFAIGAVVIGAVANPITYGLWLVWWFTELSFLVPVFEGWVGQACLLLFVGGNLAHLWFMLLAPLRRGWMDLTGAALFLPFYWALQSVAGYKALGGFILTPHYWEKTEHSAGTDPLKEGSLA</sequence>
<evidence type="ECO:0000313" key="8">
    <source>
        <dbReference type="EMBL" id="MCQ8185775.1"/>
    </source>
</evidence>
<keyword evidence="6 7" id="KW-0472">Membrane</keyword>
<dbReference type="AlphaFoldDB" id="A0A9X2RI85"/>
<evidence type="ECO:0000256" key="1">
    <source>
        <dbReference type="ARBA" id="ARBA00004141"/>
    </source>
</evidence>
<feature type="transmembrane region" description="Helical" evidence="7">
    <location>
        <begin position="369"/>
        <end position="390"/>
    </location>
</feature>
<evidence type="ECO:0000256" key="7">
    <source>
        <dbReference type="SAM" id="Phobius"/>
    </source>
</evidence>
<evidence type="ECO:0000256" key="2">
    <source>
        <dbReference type="ARBA" id="ARBA00022676"/>
    </source>
</evidence>
<evidence type="ECO:0000256" key="5">
    <source>
        <dbReference type="ARBA" id="ARBA00022989"/>
    </source>
</evidence>
<dbReference type="PANTHER" id="PTHR43867:SF2">
    <property type="entry name" value="CELLULOSE SYNTHASE CATALYTIC SUBUNIT A [UDP-FORMING]"/>
    <property type="match status" value="1"/>
</dbReference>
<comment type="caution">
    <text evidence="8">The sequence shown here is derived from an EMBL/GenBank/DDBJ whole genome shotgun (WGS) entry which is preliminary data.</text>
</comment>
<dbReference type="EC" id="2.4.-.-" evidence="8"/>
<reference evidence="8" key="1">
    <citation type="submission" date="2022-07" db="EMBL/GenBank/DDBJ databases">
        <title>Parvularcula maris sp. nov., an algicidal bacterium isolated from seawater.</title>
        <authorList>
            <person name="Li F."/>
        </authorList>
    </citation>
    <scope>NUCLEOTIDE SEQUENCE</scope>
    <source>
        <strain evidence="8">BGMRC 0090</strain>
    </source>
</reference>
<evidence type="ECO:0000313" key="9">
    <source>
        <dbReference type="Proteomes" id="UP001142610"/>
    </source>
</evidence>
<keyword evidence="5 7" id="KW-1133">Transmembrane helix</keyword>
<evidence type="ECO:0000256" key="3">
    <source>
        <dbReference type="ARBA" id="ARBA00022679"/>
    </source>
</evidence>
<feature type="transmembrane region" description="Helical" evidence="7">
    <location>
        <begin position="46"/>
        <end position="68"/>
    </location>
</feature>
<proteinExistence type="predicted"/>